<evidence type="ECO:0000313" key="1">
    <source>
        <dbReference type="EMBL" id="MEN3539442.1"/>
    </source>
</evidence>
<gene>
    <name evidence="1" type="ORF">AAH991_30330</name>
</gene>
<dbReference type="Proteomes" id="UP001447516">
    <property type="component" value="Unassembled WGS sequence"/>
</dbReference>
<comment type="caution">
    <text evidence="1">The sequence shown here is derived from an EMBL/GenBank/DDBJ whole genome shotgun (WGS) entry which is preliminary data.</text>
</comment>
<evidence type="ECO:0008006" key="3">
    <source>
        <dbReference type="Google" id="ProtNLM"/>
    </source>
</evidence>
<reference evidence="1 2" key="1">
    <citation type="submission" date="2024-05" db="EMBL/GenBank/DDBJ databases">
        <title>Microbispora sp.ZYX-F-249.</title>
        <authorList>
            <person name="Xie H."/>
        </authorList>
    </citation>
    <scope>NUCLEOTIDE SEQUENCE [LARGE SCALE GENOMIC DNA]</scope>
    <source>
        <strain evidence="1 2">ZYX-F-249</strain>
    </source>
</reference>
<dbReference type="RefSeq" id="WP_346229336.1">
    <property type="nucleotide sequence ID" value="NZ_JBDJAW010000033.1"/>
</dbReference>
<protein>
    <recommendedName>
        <fullName evidence="3">Pyridoxal-phosphate dependent enzyme</fullName>
    </recommendedName>
</protein>
<sequence>MTGGWSTGAVARVAAWTARREPGAVVVAIFPDGPDRYLGSIFDDEYCRARGLLGRPEDGPVEIAHPGAVEVSGWARCRTLADPLLAEVPA</sequence>
<dbReference type="InterPro" id="IPR036052">
    <property type="entry name" value="TrpB-like_PALP_sf"/>
</dbReference>
<dbReference type="Gene3D" id="3.40.50.1100">
    <property type="match status" value="1"/>
</dbReference>
<organism evidence="1 2">
    <name type="scientific">Microbispora maris</name>
    <dbReference type="NCBI Taxonomy" id="3144104"/>
    <lineage>
        <taxon>Bacteria</taxon>
        <taxon>Bacillati</taxon>
        <taxon>Actinomycetota</taxon>
        <taxon>Actinomycetes</taxon>
        <taxon>Streptosporangiales</taxon>
        <taxon>Streptosporangiaceae</taxon>
        <taxon>Microbispora</taxon>
    </lineage>
</organism>
<name>A0ABV0AX80_9ACTN</name>
<accession>A0ABV0AX80</accession>
<proteinExistence type="predicted"/>
<evidence type="ECO:0000313" key="2">
    <source>
        <dbReference type="Proteomes" id="UP001447516"/>
    </source>
</evidence>
<dbReference type="EMBL" id="JBDJAW010000033">
    <property type="protein sequence ID" value="MEN3539442.1"/>
    <property type="molecule type" value="Genomic_DNA"/>
</dbReference>
<keyword evidence="2" id="KW-1185">Reference proteome</keyword>